<dbReference type="NCBIfam" id="TIGR00536">
    <property type="entry name" value="hemK_fam"/>
    <property type="match status" value="1"/>
</dbReference>
<dbReference type="GO" id="GO:0032259">
    <property type="term" value="P:methylation"/>
    <property type="evidence" value="ECO:0007669"/>
    <property type="project" value="UniProtKB-KW"/>
</dbReference>
<proteinExistence type="predicted"/>
<evidence type="ECO:0000259" key="7">
    <source>
        <dbReference type="Pfam" id="PF17827"/>
    </source>
</evidence>
<evidence type="ECO:0000256" key="3">
    <source>
        <dbReference type="ARBA" id="ARBA00022679"/>
    </source>
</evidence>
<feature type="domain" description="Methyltransferase small" evidence="6">
    <location>
        <begin position="113"/>
        <end position="203"/>
    </location>
</feature>
<organism evidence="8">
    <name type="scientific">marine metagenome</name>
    <dbReference type="NCBI Taxonomy" id="408172"/>
    <lineage>
        <taxon>unclassified sequences</taxon>
        <taxon>metagenomes</taxon>
        <taxon>ecological metagenomes</taxon>
    </lineage>
</organism>
<dbReference type="EC" id="2.1.1.297" evidence="1"/>
<dbReference type="PROSITE" id="PS00092">
    <property type="entry name" value="N6_MTASE"/>
    <property type="match status" value="1"/>
</dbReference>
<dbReference type="InterPro" id="IPR029063">
    <property type="entry name" value="SAM-dependent_MTases_sf"/>
</dbReference>
<comment type="catalytic activity">
    <reaction evidence="5">
        <text>L-glutaminyl-[peptide chain release factor] + S-adenosyl-L-methionine = N(5)-methyl-L-glutaminyl-[peptide chain release factor] + S-adenosyl-L-homocysteine + H(+)</text>
        <dbReference type="Rhea" id="RHEA:42896"/>
        <dbReference type="Rhea" id="RHEA-COMP:10271"/>
        <dbReference type="Rhea" id="RHEA-COMP:10272"/>
        <dbReference type="ChEBI" id="CHEBI:15378"/>
        <dbReference type="ChEBI" id="CHEBI:30011"/>
        <dbReference type="ChEBI" id="CHEBI:57856"/>
        <dbReference type="ChEBI" id="CHEBI:59789"/>
        <dbReference type="ChEBI" id="CHEBI:61891"/>
        <dbReference type="EC" id="2.1.1.297"/>
    </reaction>
</comment>
<dbReference type="PANTHER" id="PTHR18895">
    <property type="entry name" value="HEMK METHYLTRANSFERASE"/>
    <property type="match status" value="1"/>
</dbReference>
<evidence type="ECO:0000259" key="6">
    <source>
        <dbReference type="Pfam" id="PF05175"/>
    </source>
</evidence>
<dbReference type="NCBIfam" id="TIGR03534">
    <property type="entry name" value="RF_mod_PrmC"/>
    <property type="match status" value="1"/>
</dbReference>
<dbReference type="GO" id="GO:0003676">
    <property type="term" value="F:nucleic acid binding"/>
    <property type="evidence" value="ECO:0007669"/>
    <property type="project" value="InterPro"/>
</dbReference>
<keyword evidence="2" id="KW-0489">Methyltransferase</keyword>
<evidence type="ECO:0000313" key="8">
    <source>
        <dbReference type="EMBL" id="SVA57347.1"/>
    </source>
</evidence>
<dbReference type="AlphaFoldDB" id="A0A381WZL2"/>
<keyword evidence="4" id="KW-0949">S-adenosyl-L-methionine</keyword>
<dbReference type="InterPro" id="IPR004556">
    <property type="entry name" value="HemK-like"/>
</dbReference>
<keyword evidence="3" id="KW-0808">Transferase</keyword>
<dbReference type="InterPro" id="IPR007848">
    <property type="entry name" value="Small_mtfrase_dom"/>
</dbReference>
<accession>A0A381WZL2</accession>
<dbReference type="InterPro" id="IPR019874">
    <property type="entry name" value="RF_methyltr_PrmC"/>
</dbReference>
<dbReference type="InterPro" id="IPR050320">
    <property type="entry name" value="N5-glutamine_MTase"/>
</dbReference>
<protein>
    <recommendedName>
        <fullName evidence="1">peptide chain release factor N(5)-glutamine methyltransferase</fullName>
        <ecNumber evidence="1">2.1.1.297</ecNumber>
    </recommendedName>
</protein>
<dbReference type="GO" id="GO:0102559">
    <property type="term" value="F:peptide chain release factor N(5)-glutamine methyltransferase activity"/>
    <property type="evidence" value="ECO:0007669"/>
    <property type="project" value="UniProtKB-EC"/>
</dbReference>
<evidence type="ECO:0000256" key="2">
    <source>
        <dbReference type="ARBA" id="ARBA00022603"/>
    </source>
</evidence>
<evidence type="ECO:0000256" key="1">
    <source>
        <dbReference type="ARBA" id="ARBA00012771"/>
    </source>
</evidence>
<gene>
    <name evidence="8" type="ORF">METZ01_LOCUS110201</name>
</gene>
<dbReference type="InterPro" id="IPR040758">
    <property type="entry name" value="PrmC_N"/>
</dbReference>
<feature type="domain" description="Release factor glutamine methyltransferase N-terminal" evidence="7">
    <location>
        <begin position="14"/>
        <end position="83"/>
    </location>
</feature>
<dbReference type="CDD" id="cd02440">
    <property type="entry name" value="AdoMet_MTases"/>
    <property type="match status" value="1"/>
</dbReference>
<evidence type="ECO:0000256" key="5">
    <source>
        <dbReference type="ARBA" id="ARBA00048391"/>
    </source>
</evidence>
<name>A0A381WZL2_9ZZZZ</name>
<dbReference type="Pfam" id="PF05175">
    <property type="entry name" value="MTS"/>
    <property type="match status" value="1"/>
</dbReference>
<dbReference type="InterPro" id="IPR002052">
    <property type="entry name" value="DNA_methylase_N6_adenine_CS"/>
</dbReference>
<dbReference type="Pfam" id="PF17827">
    <property type="entry name" value="PrmC_N"/>
    <property type="match status" value="1"/>
</dbReference>
<dbReference type="SUPFAM" id="SSF53335">
    <property type="entry name" value="S-adenosyl-L-methionine-dependent methyltransferases"/>
    <property type="match status" value="1"/>
</dbReference>
<dbReference type="EMBL" id="UINC01013241">
    <property type="protein sequence ID" value="SVA57347.1"/>
    <property type="molecule type" value="Genomic_DNA"/>
</dbReference>
<sequence length="288" mass="33004">MKDNINQEWKVLDIMHWGENYLLSNGFKEARDEIEWLLCDLMHSKRSDLYLKSEQKITHSKVSCFKEWVNQRLKNKPVQYITGRTEFYGNEISVSPKVLIPRVETEKLVEVAIDSLKTLSRPKVLEVGTGSGCIAIAIGSARKDAKIVSIDISPSALEIAKNNVRMNKISNVTFSKLDFMKEIPKGEYDLIISNPPYISKYEMNTIMSDVSHYEPHIALTDYKDGLEFYRRFCDIAKKLSKKNGKMLLEVGLGSHPIKAFNIFNSSDFNKIDLITDYNGDLRVLKIEI</sequence>
<dbReference type="Gene3D" id="3.40.50.150">
    <property type="entry name" value="Vaccinia Virus protein VP39"/>
    <property type="match status" value="1"/>
</dbReference>
<evidence type="ECO:0000256" key="4">
    <source>
        <dbReference type="ARBA" id="ARBA00022691"/>
    </source>
</evidence>
<dbReference type="Gene3D" id="1.10.8.10">
    <property type="entry name" value="DNA helicase RuvA subunit, C-terminal domain"/>
    <property type="match status" value="1"/>
</dbReference>
<reference evidence="8" key="1">
    <citation type="submission" date="2018-05" db="EMBL/GenBank/DDBJ databases">
        <authorList>
            <person name="Lanie J.A."/>
            <person name="Ng W.-L."/>
            <person name="Kazmierczak K.M."/>
            <person name="Andrzejewski T.M."/>
            <person name="Davidsen T.M."/>
            <person name="Wayne K.J."/>
            <person name="Tettelin H."/>
            <person name="Glass J.I."/>
            <person name="Rusch D."/>
            <person name="Podicherti R."/>
            <person name="Tsui H.-C.T."/>
            <person name="Winkler M.E."/>
        </authorList>
    </citation>
    <scope>NUCLEOTIDE SEQUENCE</scope>
</reference>
<dbReference type="PANTHER" id="PTHR18895:SF74">
    <property type="entry name" value="MTRF1L RELEASE FACTOR GLUTAMINE METHYLTRANSFERASE"/>
    <property type="match status" value="1"/>
</dbReference>